<dbReference type="PANTHER" id="PTHR33744:SF1">
    <property type="entry name" value="DNA-BINDING TRANSCRIPTIONAL ACTIVATOR ADER"/>
    <property type="match status" value="1"/>
</dbReference>
<evidence type="ECO:0000313" key="2">
    <source>
        <dbReference type="EMBL" id="OKP86266.1"/>
    </source>
</evidence>
<keyword evidence="3" id="KW-1185">Reference proteome</keyword>
<evidence type="ECO:0000259" key="1">
    <source>
        <dbReference type="Pfam" id="PF13556"/>
    </source>
</evidence>
<feature type="domain" description="PucR C-terminal helix-turn-helix" evidence="1">
    <location>
        <begin position="462"/>
        <end position="516"/>
    </location>
</feature>
<dbReference type="EMBL" id="LVWI01000040">
    <property type="protein sequence ID" value="OKP86266.1"/>
    <property type="molecule type" value="Genomic_DNA"/>
</dbReference>
<organism evidence="2 3">
    <name type="scientific">Paenibacillus helianthi</name>
    <dbReference type="NCBI Taxonomy" id="1349432"/>
    <lineage>
        <taxon>Bacteria</taxon>
        <taxon>Bacillati</taxon>
        <taxon>Bacillota</taxon>
        <taxon>Bacilli</taxon>
        <taxon>Bacillales</taxon>
        <taxon>Paenibacillaceae</taxon>
        <taxon>Paenibacillus</taxon>
    </lineage>
</organism>
<dbReference type="Proteomes" id="UP000186058">
    <property type="component" value="Unassembled WGS sequence"/>
</dbReference>
<comment type="caution">
    <text evidence="2">The sequence shown here is derived from an EMBL/GenBank/DDBJ whole genome shotgun (WGS) entry which is preliminary data.</text>
</comment>
<evidence type="ECO:0000313" key="3">
    <source>
        <dbReference type="Proteomes" id="UP000186058"/>
    </source>
</evidence>
<sequence length="547" mass="62138">MQITLCSISSRLEQYDTELLVSRQDCTVIYGVELNTERLTLLDPGVLYITSSEESLGLLLDSDCINILYAAPCAAAANDALNRCSDLPVAKNLILLRNAACGAAVYHELRDLLYAWRRFNTNCEKLHNMLLQGCDLQKLLDEAYGMLENPFALCDMSFTLIATPRQLKQDAPVAEFLATYDGKGGFSSCYDVYRNKRRFEMVNLNDYPQLIIEHEIDNYAYMISNIRINGQLAAFISVFEYERPFHEFDYELVAVLCKMVSLEMQKDSFLSNASGKYDEYLLYHLLEKDSLPNPIPELSRLSSATSKASGCYMLVISIRDYERENTMLQFLSKKLEEILPGAITLIYKGCIIAAATRCSSRRLLPEDLQDLQTLLLAHSLQCGISQRFNCLSEVRPHYQQARKALKLGSTLHKGEVLYFYEKYVLYDLLELSTSVEKLRTHCHPALAVLLEYDSQYNTCFTSTLYCYLQNICNQSKTAQALHIQRSTLVYRIKKIQEIADIQLGDAELGLHLGMSFKMLELAGDWKNGDGYAKKPGQGASRFWQGHV</sequence>
<dbReference type="InterPro" id="IPR025736">
    <property type="entry name" value="PucR_C-HTH_dom"/>
</dbReference>
<protein>
    <recommendedName>
        <fullName evidence="1">PucR C-terminal helix-turn-helix domain-containing protein</fullName>
    </recommendedName>
</protein>
<dbReference type="Pfam" id="PF13556">
    <property type="entry name" value="HTH_30"/>
    <property type="match status" value="1"/>
</dbReference>
<reference evidence="2 3" key="1">
    <citation type="submission" date="2016-03" db="EMBL/GenBank/DDBJ databases">
        <authorList>
            <person name="Sant'Anna F.H."/>
            <person name="Ambrosini A."/>
            <person name="Souza R."/>
            <person name="Bach E."/>
            <person name="Fernandes G."/>
            <person name="Balsanelli E."/>
            <person name="Baura V.A."/>
            <person name="Souza E.M."/>
            <person name="Passaglia L."/>
        </authorList>
    </citation>
    <scope>NUCLEOTIDE SEQUENCE [LARGE SCALE GENOMIC DNA]</scope>
    <source>
        <strain evidence="2 3">P26E</strain>
    </source>
</reference>
<dbReference type="Gene3D" id="1.10.10.2840">
    <property type="entry name" value="PucR C-terminal helix-turn-helix domain"/>
    <property type="match status" value="1"/>
</dbReference>
<accession>A0ABX3EMN2</accession>
<gene>
    <name evidence="2" type="ORF">A3844_14465</name>
</gene>
<dbReference type="RefSeq" id="WP_074107760.1">
    <property type="nucleotide sequence ID" value="NZ_LVWI01000040.1"/>
</dbReference>
<dbReference type="InterPro" id="IPR042070">
    <property type="entry name" value="PucR_C-HTH_sf"/>
</dbReference>
<dbReference type="PANTHER" id="PTHR33744">
    <property type="entry name" value="CARBOHYDRATE DIACID REGULATOR"/>
    <property type="match status" value="1"/>
</dbReference>
<proteinExistence type="predicted"/>
<name>A0ABX3EMN2_9BACL</name>
<dbReference type="InterPro" id="IPR051448">
    <property type="entry name" value="CdaR-like_regulators"/>
</dbReference>